<keyword evidence="1" id="KW-0812">Transmembrane</keyword>
<proteinExistence type="predicted"/>
<accession>A0A7Y0ASA8</accession>
<keyword evidence="1" id="KW-0472">Membrane</keyword>
<organism evidence="2 3">
    <name type="scientific">Rhizobium terricola</name>
    <dbReference type="NCBI Taxonomy" id="2728849"/>
    <lineage>
        <taxon>Bacteria</taxon>
        <taxon>Pseudomonadati</taxon>
        <taxon>Pseudomonadota</taxon>
        <taxon>Alphaproteobacteria</taxon>
        <taxon>Hyphomicrobiales</taxon>
        <taxon>Rhizobiaceae</taxon>
        <taxon>Rhizobium/Agrobacterium group</taxon>
        <taxon>Rhizobium</taxon>
    </lineage>
</organism>
<feature type="transmembrane region" description="Helical" evidence="1">
    <location>
        <begin position="38"/>
        <end position="58"/>
    </location>
</feature>
<dbReference type="RefSeq" id="WP_169586151.1">
    <property type="nucleotide sequence ID" value="NZ_JABBGK010000001.1"/>
</dbReference>
<comment type="caution">
    <text evidence="2">The sequence shown here is derived from an EMBL/GenBank/DDBJ whole genome shotgun (WGS) entry which is preliminary data.</text>
</comment>
<dbReference type="EMBL" id="JABBGK010000001">
    <property type="protein sequence ID" value="NML72562.1"/>
    <property type="molecule type" value="Genomic_DNA"/>
</dbReference>
<protein>
    <submittedName>
        <fullName evidence="2">Uncharacterized protein</fullName>
    </submittedName>
</protein>
<gene>
    <name evidence="2" type="ORF">HHL25_00340</name>
</gene>
<keyword evidence="3" id="KW-1185">Reference proteome</keyword>
<keyword evidence="1" id="KW-1133">Transmembrane helix</keyword>
<evidence type="ECO:0000313" key="3">
    <source>
        <dbReference type="Proteomes" id="UP000541470"/>
    </source>
</evidence>
<reference evidence="2 3" key="1">
    <citation type="submission" date="2020-04" db="EMBL/GenBank/DDBJ databases">
        <title>Rhizobium sp. S-51 isolated from soil.</title>
        <authorList>
            <person name="Dahal R.H."/>
        </authorList>
    </citation>
    <scope>NUCLEOTIDE SEQUENCE [LARGE SCALE GENOMIC DNA]</scope>
    <source>
        <strain evidence="2 3">S-51</strain>
    </source>
</reference>
<dbReference type="AlphaFoldDB" id="A0A7Y0ASA8"/>
<evidence type="ECO:0000256" key="1">
    <source>
        <dbReference type="SAM" id="Phobius"/>
    </source>
</evidence>
<dbReference type="Proteomes" id="UP000541470">
    <property type="component" value="Unassembled WGS sequence"/>
</dbReference>
<name>A0A7Y0ASA8_9HYPH</name>
<sequence length="99" mass="10390">MFSAAHDPFLFRIGVFVLALAAGWFLASRTARSARQPLVLIGGLVAAVIASGAVYAVARFPAGEARSSAFIALLLASTGLFAALGIARGLFRPESRDRR</sequence>
<feature type="transmembrane region" description="Helical" evidence="1">
    <location>
        <begin position="6"/>
        <end position="26"/>
    </location>
</feature>
<evidence type="ECO:0000313" key="2">
    <source>
        <dbReference type="EMBL" id="NML72562.1"/>
    </source>
</evidence>
<feature type="transmembrane region" description="Helical" evidence="1">
    <location>
        <begin position="70"/>
        <end position="91"/>
    </location>
</feature>